<protein>
    <submittedName>
        <fullName evidence="5">Helix-turn-helix domain-containing protein</fullName>
    </submittedName>
</protein>
<dbReference type="PANTHER" id="PTHR33204:SF18">
    <property type="entry name" value="TRANSCRIPTIONAL REGULATORY PROTEIN"/>
    <property type="match status" value="1"/>
</dbReference>
<dbReference type="Gene3D" id="1.10.10.10">
    <property type="entry name" value="Winged helix-like DNA-binding domain superfamily/Winged helix DNA-binding domain"/>
    <property type="match status" value="1"/>
</dbReference>
<evidence type="ECO:0000256" key="1">
    <source>
        <dbReference type="ARBA" id="ARBA00023015"/>
    </source>
</evidence>
<dbReference type="SUPFAM" id="SSF46785">
    <property type="entry name" value="Winged helix' DNA-binding domain"/>
    <property type="match status" value="1"/>
</dbReference>
<evidence type="ECO:0000313" key="6">
    <source>
        <dbReference type="Proteomes" id="UP001500851"/>
    </source>
</evidence>
<accession>A0ABN2LV87</accession>
<dbReference type="InterPro" id="IPR036388">
    <property type="entry name" value="WH-like_DNA-bd_sf"/>
</dbReference>
<dbReference type="InterPro" id="IPR036390">
    <property type="entry name" value="WH_DNA-bd_sf"/>
</dbReference>
<dbReference type="InterPro" id="IPR002577">
    <property type="entry name" value="HTH_HxlR"/>
</dbReference>
<comment type="caution">
    <text evidence="5">The sequence shown here is derived from an EMBL/GenBank/DDBJ whole genome shotgun (WGS) entry which is preliminary data.</text>
</comment>
<sequence length="167" mass="17718">MLGKRYDTQVCSIARSLELVGERWSLLIIRDALFARVSRFGDFQHNLGIATNVLASRLDAFVESGIMERSGASDYALTSKGRALAVSLMALTEWGDEWASPIDPPILYRHLGCPSAGAEDPDASAVHAVAECASCGRVPAGEVGVRIGPGMPNEYLAARRGGSRAGA</sequence>
<feature type="domain" description="HTH hxlR-type" evidence="4">
    <location>
        <begin position="11"/>
        <end position="103"/>
    </location>
</feature>
<evidence type="ECO:0000259" key="4">
    <source>
        <dbReference type="PROSITE" id="PS51118"/>
    </source>
</evidence>
<organism evidence="5 6">
    <name type="scientific">Leucobacter iarius</name>
    <dbReference type="NCBI Taxonomy" id="333963"/>
    <lineage>
        <taxon>Bacteria</taxon>
        <taxon>Bacillati</taxon>
        <taxon>Actinomycetota</taxon>
        <taxon>Actinomycetes</taxon>
        <taxon>Micrococcales</taxon>
        <taxon>Microbacteriaceae</taxon>
        <taxon>Leucobacter</taxon>
    </lineage>
</organism>
<evidence type="ECO:0000256" key="3">
    <source>
        <dbReference type="ARBA" id="ARBA00023163"/>
    </source>
</evidence>
<dbReference type="PANTHER" id="PTHR33204">
    <property type="entry name" value="TRANSCRIPTIONAL REGULATOR, MARR FAMILY"/>
    <property type="match status" value="1"/>
</dbReference>
<keyword evidence="3" id="KW-0804">Transcription</keyword>
<dbReference type="Pfam" id="PF01638">
    <property type="entry name" value="HxlR"/>
    <property type="match status" value="1"/>
</dbReference>
<reference evidence="5 6" key="1">
    <citation type="journal article" date="2019" name="Int. J. Syst. Evol. Microbiol.">
        <title>The Global Catalogue of Microorganisms (GCM) 10K type strain sequencing project: providing services to taxonomists for standard genome sequencing and annotation.</title>
        <authorList>
            <consortium name="The Broad Institute Genomics Platform"/>
            <consortium name="The Broad Institute Genome Sequencing Center for Infectious Disease"/>
            <person name="Wu L."/>
            <person name="Ma J."/>
        </authorList>
    </citation>
    <scope>NUCLEOTIDE SEQUENCE [LARGE SCALE GENOMIC DNA]</scope>
    <source>
        <strain evidence="5 6">JCM 14736</strain>
    </source>
</reference>
<name>A0ABN2LV87_9MICO</name>
<proteinExistence type="predicted"/>
<dbReference type="EMBL" id="BAAAOB010000006">
    <property type="protein sequence ID" value="GAA1800196.1"/>
    <property type="molecule type" value="Genomic_DNA"/>
</dbReference>
<dbReference type="PROSITE" id="PS51118">
    <property type="entry name" value="HTH_HXLR"/>
    <property type="match status" value="1"/>
</dbReference>
<evidence type="ECO:0000256" key="2">
    <source>
        <dbReference type="ARBA" id="ARBA00023125"/>
    </source>
</evidence>
<keyword evidence="2" id="KW-0238">DNA-binding</keyword>
<evidence type="ECO:0000313" key="5">
    <source>
        <dbReference type="EMBL" id="GAA1800196.1"/>
    </source>
</evidence>
<dbReference type="RefSeq" id="WP_344033581.1">
    <property type="nucleotide sequence ID" value="NZ_BAAAOB010000006.1"/>
</dbReference>
<keyword evidence="6" id="KW-1185">Reference proteome</keyword>
<keyword evidence="1" id="KW-0805">Transcription regulation</keyword>
<gene>
    <name evidence="5" type="ORF">GCM10009768_31470</name>
</gene>
<dbReference type="Proteomes" id="UP001500851">
    <property type="component" value="Unassembled WGS sequence"/>
</dbReference>